<dbReference type="GO" id="GO:0008270">
    <property type="term" value="F:zinc ion binding"/>
    <property type="evidence" value="ECO:0007669"/>
    <property type="project" value="UniProtKB-KW"/>
</dbReference>
<feature type="compositionally biased region" description="Low complexity" evidence="8">
    <location>
        <begin position="272"/>
        <end position="283"/>
    </location>
</feature>
<organism evidence="10 11">
    <name type="scientific">Oryza glaberrima</name>
    <name type="common">African rice</name>
    <dbReference type="NCBI Taxonomy" id="4538"/>
    <lineage>
        <taxon>Eukaryota</taxon>
        <taxon>Viridiplantae</taxon>
        <taxon>Streptophyta</taxon>
        <taxon>Embryophyta</taxon>
        <taxon>Tracheophyta</taxon>
        <taxon>Spermatophyta</taxon>
        <taxon>Magnoliopsida</taxon>
        <taxon>Liliopsida</taxon>
        <taxon>Poales</taxon>
        <taxon>Poaceae</taxon>
        <taxon>BOP clade</taxon>
        <taxon>Oryzoideae</taxon>
        <taxon>Oryzeae</taxon>
        <taxon>Oryzinae</taxon>
        <taxon>Oryza</taxon>
    </lineage>
</organism>
<dbReference type="PROSITE" id="PS50157">
    <property type="entry name" value="ZINC_FINGER_C2H2_2"/>
    <property type="match status" value="2"/>
</dbReference>
<evidence type="ECO:0000256" key="6">
    <source>
        <dbReference type="ARBA" id="ARBA00023163"/>
    </source>
</evidence>
<evidence type="ECO:0000313" key="10">
    <source>
        <dbReference type="EnsemblPlants" id="ORGLA04G0126900.1"/>
    </source>
</evidence>
<dbReference type="Gramene" id="ORGLA04G0126900.1">
    <property type="protein sequence ID" value="ORGLA04G0126900.1"/>
    <property type="gene ID" value="ORGLA04G0126900"/>
</dbReference>
<feature type="compositionally biased region" description="Pro residues" evidence="8">
    <location>
        <begin position="672"/>
        <end position="681"/>
    </location>
</feature>
<evidence type="ECO:0000256" key="1">
    <source>
        <dbReference type="ARBA" id="ARBA00022723"/>
    </source>
</evidence>
<feature type="region of interest" description="Disordered" evidence="8">
    <location>
        <begin position="233"/>
        <end position="291"/>
    </location>
</feature>
<dbReference type="InterPro" id="IPR013087">
    <property type="entry name" value="Znf_C2H2_type"/>
</dbReference>
<dbReference type="SMART" id="SM00355">
    <property type="entry name" value="ZnF_C2H2"/>
    <property type="match status" value="3"/>
</dbReference>
<evidence type="ECO:0000256" key="5">
    <source>
        <dbReference type="ARBA" id="ARBA00023015"/>
    </source>
</evidence>
<keyword evidence="5" id="KW-0805">Transcription regulation</keyword>
<dbReference type="EnsemblPlants" id="ORGLA04G0126900.1">
    <property type="protein sequence ID" value="ORGLA04G0126900.1"/>
    <property type="gene ID" value="ORGLA04G0126900"/>
</dbReference>
<feature type="region of interest" description="Disordered" evidence="8">
    <location>
        <begin position="544"/>
        <end position="563"/>
    </location>
</feature>
<dbReference type="Pfam" id="PF13912">
    <property type="entry name" value="zf-C2H2_6"/>
    <property type="match status" value="3"/>
</dbReference>
<dbReference type="PANTHER" id="PTHR45988">
    <property type="entry name" value="C2H2 TYPE ZINC FINGER TRANSCRIPTION FACTOR FAMILY-RELATED"/>
    <property type="match status" value="1"/>
</dbReference>
<dbReference type="AlphaFoldDB" id="I1PM50"/>
<dbReference type="Gene3D" id="3.30.160.60">
    <property type="entry name" value="Classic Zinc Finger"/>
    <property type="match status" value="1"/>
</dbReference>
<dbReference type="HOGENOM" id="CLU_027110_0_0_1"/>
<keyword evidence="11" id="KW-1185">Reference proteome</keyword>
<dbReference type="PANTHER" id="PTHR45988:SF80">
    <property type="entry name" value="C2H2-TYPE DOMAIN-CONTAINING PROTEIN"/>
    <property type="match status" value="1"/>
</dbReference>
<feature type="compositionally biased region" description="Acidic residues" evidence="8">
    <location>
        <begin position="694"/>
        <end position="704"/>
    </location>
</feature>
<keyword evidence="2" id="KW-0677">Repeat</keyword>
<feature type="domain" description="C2H2-type" evidence="9">
    <location>
        <begin position="463"/>
        <end position="490"/>
    </location>
</feature>
<dbReference type="GO" id="GO:0000976">
    <property type="term" value="F:transcription cis-regulatory region binding"/>
    <property type="evidence" value="ECO:0007669"/>
    <property type="project" value="TreeGrafter"/>
</dbReference>
<dbReference type="STRING" id="4538.I1PM50"/>
<dbReference type="SUPFAM" id="SSF57667">
    <property type="entry name" value="beta-beta-alpha zinc fingers"/>
    <property type="match status" value="1"/>
</dbReference>
<feature type="compositionally biased region" description="Pro residues" evidence="8">
    <location>
        <begin position="548"/>
        <end position="562"/>
    </location>
</feature>
<dbReference type="InterPro" id="IPR044653">
    <property type="entry name" value="AZF1/2/3-like"/>
</dbReference>
<evidence type="ECO:0000259" key="9">
    <source>
        <dbReference type="PROSITE" id="PS50157"/>
    </source>
</evidence>
<protein>
    <recommendedName>
        <fullName evidence="9">C2H2-type domain-containing protein</fullName>
    </recommendedName>
</protein>
<evidence type="ECO:0000256" key="2">
    <source>
        <dbReference type="ARBA" id="ARBA00022737"/>
    </source>
</evidence>
<dbReference type="InterPro" id="IPR036236">
    <property type="entry name" value="Znf_C2H2_sf"/>
</dbReference>
<proteinExistence type="predicted"/>
<feature type="compositionally biased region" description="Pro residues" evidence="8">
    <location>
        <begin position="648"/>
        <end position="661"/>
    </location>
</feature>
<feature type="region of interest" description="Disordered" evidence="8">
    <location>
        <begin position="406"/>
        <end position="458"/>
    </location>
</feature>
<keyword evidence="3 7" id="KW-0863">Zinc-finger</keyword>
<dbReference type="Proteomes" id="UP000007306">
    <property type="component" value="Chromosome 4"/>
</dbReference>
<name>I1PM50_ORYGL</name>
<dbReference type="GO" id="GO:0003700">
    <property type="term" value="F:DNA-binding transcription factor activity"/>
    <property type="evidence" value="ECO:0007669"/>
    <property type="project" value="InterPro"/>
</dbReference>
<sequence length="704" mass="72309">MAASGQVRCLLPLRVALSPPLPPWPPTTMVMPPLLAAAAAMAASGQVRRFLSLRAALPSPWPLATMAPSSSCHCHHGCRCPGFQYAFVREKAAGDHLSLGYMQHGDNNNKKKKGDLSNNLDLSSSPLLMDSRGQACYHRAAAAAAAVAAGDATDGEEPAAAELAPKAVRSKKKLAVEAQGGAAVRDDLTCPECGKVFMSDKAMYGHLRSHPLRKHKGAARLAAVAAAAADDASVAAGVKPRPWKVPRTKEEAELGDDRHPGRSPVTGKRGRPASSASSSGSAPAPAPPASSRLQLVITEEEEAAMTLLDIASGCSLDHQPTQPAHVADAALLAPASDQMPSVDVEQGVLAVAEHRTWEAEKPALVEHVFGIVKEHVAAVAADAEPQSPEAKTPVKLGPVTDQAVPVLGDKNDDGHADMPVSPGGGTTKKPLKRRLQDVETKHPTAPPPPPVKRIPSPASKRKYECSECHKTFSTHQALGGHVAAHKRQKKSCAEQQQEAVAAAAQVARHNFLAHQRPAGVVVAVDATVVAAAGGGIAIGPLGEEGLVGPPPPPAPAPAPAPAPQQHQCLRCPMVFPTGQALGGHMRKHFLEAKEQEQLLAIAIANANANANAAPEPPPMMANAAPVPPPSMANGAGPVPPPIAVAPPPAPPIAGAAPPPPMANGAAAAAPPGGNPAPPAGPQPGVNMFDLNELPNEDAGENQQP</sequence>
<keyword evidence="1" id="KW-0479">Metal-binding</keyword>
<evidence type="ECO:0000256" key="4">
    <source>
        <dbReference type="ARBA" id="ARBA00022833"/>
    </source>
</evidence>
<feature type="region of interest" description="Disordered" evidence="8">
    <location>
        <begin position="648"/>
        <end position="704"/>
    </location>
</feature>
<evidence type="ECO:0000313" key="11">
    <source>
        <dbReference type="Proteomes" id="UP000007306"/>
    </source>
</evidence>
<reference evidence="10" key="1">
    <citation type="submission" date="2015-06" db="UniProtKB">
        <authorList>
            <consortium name="EnsemblPlants"/>
        </authorList>
    </citation>
    <scope>IDENTIFICATION</scope>
</reference>
<keyword evidence="4" id="KW-0862">Zinc</keyword>
<feature type="compositionally biased region" description="Basic and acidic residues" evidence="8">
    <location>
        <begin position="247"/>
        <end position="260"/>
    </location>
</feature>
<evidence type="ECO:0000256" key="7">
    <source>
        <dbReference type="PROSITE-ProRule" id="PRU00042"/>
    </source>
</evidence>
<dbReference type="PROSITE" id="PS00028">
    <property type="entry name" value="ZINC_FINGER_C2H2_1"/>
    <property type="match status" value="3"/>
</dbReference>
<dbReference type="GO" id="GO:0005634">
    <property type="term" value="C:nucleus"/>
    <property type="evidence" value="ECO:0007669"/>
    <property type="project" value="TreeGrafter"/>
</dbReference>
<keyword evidence="6" id="KW-0804">Transcription</keyword>
<feature type="compositionally biased region" description="Low complexity" evidence="8">
    <location>
        <begin position="662"/>
        <end position="671"/>
    </location>
</feature>
<dbReference type="OMA" id="SKRKYEC"/>
<reference evidence="10 11" key="2">
    <citation type="submission" date="2018-04" db="EMBL/GenBank/DDBJ databases">
        <title>OglaRS2 (Oryza glaberrima Reference Sequence Version 2).</title>
        <authorList>
            <person name="Zhang J."/>
            <person name="Kudrna D."/>
            <person name="Lee S."/>
            <person name="Talag J."/>
            <person name="Rajasekar S."/>
            <person name="Wing R.A."/>
        </authorList>
    </citation>
    <scope>NUCLEOTIDE SEQUENCE [LARGE SCALE GENOMIC DNA]</scope>
    <source>
        <strain evidence="10 11">cv. IRGC 96717</strain>
    </source>
</reference>
<feature type="domain" description="C2H2-type" evidence="9">
    <location>
        <begin position="188"/>
        <end position="215"/>
    </location>
</feature>
<accession>I1PM50</accession>
<evidence type="ECO:0000256" key="3">
    <source>
        <dbReference type="ARBA" id="ARBA00022771"/>
    </source>
</evidence>
<evidence type="ECO:0000256" key="8">
    <source>
        <dbReference type="SAM" id="MobiDB-lite"/>
    </source>
</evidence>
<dbReference type="eggNOG" id="KOG1721">
    <property type="taxonomic scope" value="Eukaryota"/>
</dbReference>